<evidence type="ECO:0000313" key="3">
    <source>
        <dbReference type="Proteomes" id="UP001321473"/>
    </source>
</evidence>
<proteinExistence type="predicted"/>
<organism evidence="2 3">
    <name type="scientific">Amblyomma americanum</name>
    <name type="common">Lone star tick</name>
    <dbReference type="NCBI Taxonomy" id="6943"/>
    <lineage>
        <taxon>Eukaryota</taxon>
        <taxon>Metazoa</taxon>
        <taxon>Ecdysozoa</taxon>
        <taxon>Arthropoda</taxon>
        <taxon>Chelicerata</taxon>
        <taxon>Arachnida</taxon>
        <taxon>Acari</taxon>
        <taxon>Parasitiformes</taxon>
        <taxon>Ixodida</taxon>
        <taxon>Ixodoidea</taxon>
        <taxon>Ixodidae</taxon>
        <taxon>Amblyomminae</taxon>
        <taxon>Amblyomma</taxon>
    </lineage>
</organism>
<feature type="region of interest" description="Disordered" evidence="1">
    <location>
        <begin position="64"/>
        <end position="88"/>
    </location>
</feature>
<protein>
    <submittedName>
        <fullName evidence="2">Uncharacterized protein</fullName>
    </submittedName>
</protein>
<comment type="caution">
    <text evidence="2">The sequence shown here is derived from an EMBL/GenBank/DDBJ whole genome shotgun (WGS) entry which is preliminary data.</text>
</comment>
<keyword evidence="3" id="KW-1185">Reference proteome</keyword>
<reference evidence="2 3" key="1">
    <citation type="journal article" date="2023" name="Arcadia Sci">
        <title>De novo assembly of a long-read Amblyomma americanum tick genome.</title>
        <authorList>
            <person name="Chou S."/>
            <person name="Poskanzer K.E."/>
            <person name="Rollins M."/>
            <person name="Thuy-Boun P.S."/>
        </authorList>
    </citation>
    <scope>NUCLEOTIDE SEQUENCE [LARGE SCALE GENOMIC DNA]</scope>
    <source>
        <strain evidence="2">F_SG_1</strain>
        <tissue evidence="2">Salivary glands</tissue>
    </source>
</reference>
<accession>A0AAQ4EZ62</accession>
<dbReference type="EMBL" id="JARKHS020009125">
    <property type="protein sequence ID" value="KAK8780184.1"/>
    <property type="molecule type" value="Genomic_DNA"/>
</dbReference>
<dbReference type="Proteomes" id="UP001321473">
    <property type="component" value="Unassembled WGS sequence"/>
</dbReference>
<gene>
    <name evidence="2" type="ORF">V5799_018471</name>
</gene>
<evidence type="ECO:0000313" key="2">
    <source>
        <dbReference type="EMBL" id="KAK8780184.1"/>
    </source>
</evidence>
<dbReference type="AlphaFoldDB" id="A0AAQ4EZ62"/>
<sequence length="88" mass="9292">MNDRASLSQLVARAERTGTRRPGLPLKADRQVALRTLQPPDTVGHRLSNSQEVTCTAAGFGTCGADGTRRDSGSQGEMPVAVEGANDR</sequence>
<evidence type="ECO:0000256" key="1">
    <source>
        <dbReference type="SAM" id="MobiDB-lite"/>
    </source>
</evidence>
<name>A0AAQ4EZ62_AMBAM</name>